<feature type="transmembrane region" description="Helical" evidence="1">
    <location>
        <begin position="12"/>
        <end position="35"/>
    </location>
</feature>
<evidence type="ECO:0000313" key="4">
    <source>
        <dbReference type="Proteomes" id="UP001642409"/>
    </source>
</evidence>
<comment type="caution">
    <text evidence="2">The sequence shown here is derived from an EMBL/GenBank/DDBJ whole genome shotgun (WGS) entry which is preliminary data.</text>
</comment>
<organism evidence="2">
    <name type="scientific">Hexamita inflata</name>
    <dbReference type="NCBI Taxonomy" id="28002"/>
    <lineage>
        <taxon>Eukaryota</taxon>
        <taxon>Metamonada</taxon>
        <taxon>Diplomonadida</taxon>
        <taxon>Hexamitidae</taxon>
        <taxon>Hexamitinae</taxon>
        <taxon>Hexamita</taxon>
    </lineage>
</organism>
<evidence type="ECO:0000313" key="2">
    <source>
        <dbReference type="EMBL" id="CAI9917144.1"/>
    </source>
</evidence>
<reference evidence="2" key="1">
    <citation type="submission" date="2023-06" db="EMBL/GenBank/DDBJ databases">
        <authorList>
            <person name="Kurt Z."/>
        </authorList>
    </citation>
    <scope>NUCLEOTIDE SEQUENCE</scope>
</reference>
<dbReference type="EMBL" id="CATOUU010000121">
    <property type="protein sequence ID" value="CAI9917144.1"/>
    <property type="molecule type" value="Genomic_DNA"/>
</dbReference>
<gene>
    <name evidence="2" type="ORF">HINF_LOCUS4789</name>
    <name evidence="3" type="ORF">HINF_LOCUS63483</name>
</gene>
<dbReference type="AlphaFoldDB" id="A0AA86NDN1"/>
<protein>
    <submittedName>
        <fullName evidence="3">Hypothetical_protein</fullName>
    </submittedName>
</protein>
<name>A0AA86NDN1_9EUKA</name>
<sequence>MKHCCGSKYGFVLTWYIIGFLALFIGGITVCNVTQSEQFVVYFTDVNGKIGHEFQHQSVNRYVGQGVIAAIVGCAGFIIACSYACVIPKDSDVPVQQAVHYQQVQNQLQYQPQLNTVPTM</sequence>
<keyword evidence="1" id="KW-0472">Membrane</keyword>
<feature type="transmembrane region" description="Helical" evidence="1">
    <location>
        <begin position="62"/>
        <end position="86"/>
    </location>
</feature>
<keyword evidence="4" id="KW-1185">Reference proteome</keyword>
<evidence type="ECO:0000313" key="3">
    <source>
        <dbReference type="EMBL" id="CAL6087097.1"/>
    </source>
</evidence>
<proteinExistence type="predicted"/>
<keyword evidence="1" id="KW-0812">Transmembrane</keyword>
<evidence type="ECO:0000256" key="1">
    <source>
        <dbReference type="SAM" id="Phobius"/>
    </source>
</evidence>
<keyword evidence="1" id="KW-1133">Transmembrane helix</keyword>
<dbReference type="Proteomes" id="UP001642409">
    <property type="component" value="Unassembled WGS sequence"/>
</dbReference>
<reference evidence="3 4" key="2">
    <citation type="submission" date="2024-07" db="EMBL/GenBank/DDBJ databases">
        <authorList>
            <person name="Akdeniz Z."/>
        </authorList>
    </citation>
    <scope>NUCLEOTIDE SEQUENCE [LARGE SCALE GENOMIC DNA]</scope>
</reference>
<dbReference type="EMBL" id="CAXDID020000398">
    <property type="protein sequence ID" value="CAL6087097.1"/>
    <property type="molecule type" value="Genomic_DNA"/>
</dbReference>
<accession>A0AA86NDN1</accession>